<accession>A0A2N1EEP9</accession>
<sequence length="1024" mass="113076">MASKTPAGKTGSVQAANSLPAVETELPYAIIEHAANNSVLYPIDARDGTTATLTLPANATDVMFYMAVKGQDEPSFEPVSVENGVNVVGIPPQWISYCIGHTVLIKYTANAGGRALESLTLELEIQQIREEDLFVSRPVFTHAKEEWNTWYLRMQEFSGDEIVAINAWPMIQPGHRLFVVVAGNQHVAPYRFTWVAKNHVVQEHEARPEHVFRFKLSRGWLSRLDDYSAITAHLGVIWDTTEPVYPEPGDPILENPLPVNAEDFHLRTTSLLRVDPALDLKPPHLRESTQYNDEWCLNPENTQEGGEIIIQGLDTYKGDEVRFYVSGPAYAKKLLGDFTVEQNGEMPFVKLPACVVACFFNKQMTLSYDLAAGGPAQSSQARVISVLTPEFQRPLIEEANQDRMLCLDNFPGDAKVIAPLGGYGECASHCWMWIDAEYADGSAYRFDILDGEIVTHAWKSDGVRADIPRAALEKIGDCSTFELRVKTGFCEASELKNAHEFPPARFTIYQEPLAPRAPTVREAQGGVLVPWNAREGVHVEAVYEGCQPSHQHTAQWCLDGADSCWPLPLQKGASGPVTFLASREQMINSFRKTALISYTVINACKQMVSETLELQVGEPLMQRRPRPVVKQATGDVLDLRTFPGKDAQVIVKSTDVDVDLAWWFFVEGHVGVMTLEGTAQDGSPITVPIMARPLESGDRDGLSCLIPHSELEKLKDDTYITINFSHFIGPLGSVEIKFQALRLLFINPVSLPVPSVPEAENGELNFLRLCCEKDAHLVVAPWDKIATDNRISLICTGTAIGGGPHSVVLLPERDVAPLEVLEGLNIAITNAQFFAFANDSVITLRLSVRFANDTLRSFEPVALELIKSRQIVERFDGQPDKLLKPGESLRLSTMTITMVQLATNARGGIYTFANVGEFMSGPAFGFCIDTAGFITPTQITRFAFDVPCACLRFAYVHLDGQATVRFYGESGVPIETRIVDSAKGGRHQWVEFKAGKGELLASFEVEVGEHGYLDNFTMCSPVNA</sequence>
<organism evidence="1 2">
    <name type="scientific">Pseudomonas fluorescens</name>
    <dbReference type="NCBI Taxonomy" id="294"/>
    <lineage>
        <taxon>Bacteria</taxon>
        <taxon>Pseudomonadati</taxon>
        <taxon>Pseudomonadota</taxon>
        <taxon>Gammaproteobacteria</taxon>
        <taxon>Pseudomonadales</taxon>
        <taxon>Pseudomonadaceae</taxon>
        <taxon>Pseudomonas</taxon>
    </lineage>
</organism>
<dbReference type="AlphaFoldDB" id="A0A2N1EEP9"/>
<gene>
    <name evidence="1" type="ORF">CIB54_03120</name>
</gene>
<dbReference type="EMBL" id="NVXX01000003">
    <property type="protein sequence ID" value="PKH26171.1"/>
    <property type="molecule type" value="Genomic_DNA"/>
</dbReference>
<dbReference type="Proteomes" id="UP000233564">
    <property type="component" value="Unassembled WGS sequence"/>
</dbReference>
<dbReference type="RefSeq" id="WP_101218541.1">
    <property type="nucleotide sequence ID" value="NZ_KZ477986.1"/>
</dbReference>
<name>A0A2N1EEP9_PSEFL</name>
<comment type="caution">
    <text evidence="1">The sequence shown here is derived from an EMBL/GenBank/DDBJ whole genome shotgun (WGS) entry which is preliminary data.</text>
</comment>
<evidence type="ECO:0000313" key="2">
    <source>
        <dbReference type="Proteomes" id="UP000233564"/>
    </source>
</evidence>
<reference evidence="1 2" key="1">
    <citation type="submission" date="2017-08" db="EMBL/GenBank/DDBJ databases">
        <authorList>
            <person name="de Groot N.N."/>
        </authorList>
    </citation>
    <scope>NUCLEOTIDE SEQUENCE [LARGE SCALE GENOMIC DNA]</scope>
    <source>
        <strain evidence="1 2">PfR 37</strain>
    </source>
</reference>
<evidence type="ECO:0000313" key="1">
    <source>
        <dbReference type="EMBL" id="PKH26171.1"/>
    </source>
</evidence>
<proteinExistence type="predicted"/>
<protein>
    <submittedName>
        <fullName evidence="1">Uncharacterized protein</fullName>
    </submittedName>
</protein>